<dbReference type="PANTHER" id="PTHR33887">
    <property type="entry name" value="PB1 DOMAIN-CONTAINING PROTEIN"/>
    <property type="match status" value="1"/>
</dbReference>
<proteinExistence type="predicted"/>
<evidence type="ECO:0000313" key="1">
    <source>
        <dbReference type="EnsemblMetazoa" id="XP_028513957.1"/>
    </source>
</evidence>
<dbReference type="PANTHER" id="PTHR33887:SF5">
    <property type="entry name" value="PB1 DOMAIN-CONTAINING PROTEIN"/>
    <property type="match status" value="1"/>
</dbReference>
<dbReference type="AlphaFoldDB" id="A0A913YHG9"/>
<dbReference type="OrthoDB" id="2109241at2759"/>
<keyword evidence="2" id="KW-1185">Reference proteome</keyword>
<organism evidence="1 2">
    <name type="scientific">Exaiptasia diaphana</name>
    <name type="common">Tropical sea anemone</name>
    <name type="synonym">Aiptasia pulchella</name>
    <dbReference type="NCBI Taxonomy" id="2652724"/>
    <lineage>
        <taxon>Eukaryota</taxon>
        <taxon>Metazoa</taxon>
        <taxon>Cnidaria</taxon>
        <taxon>Anthozoa</taxon>
        <taxon>Hexacorallia</taxon>
        <taxon>Actiniaria</taxon>
        <taxon>Aiptasiidae</taxon>
        <taxon>Exaiptasia</taxon>
    </lineage>
</organism>
<name>A0A913YHG9_EXADI</name>
<protein>
    <submittedName>
        <fullName evidence="1">Uncharacterized protein</fullName>
    </submittedName>
</protein>
<dbReference type="InterPro" id="IPR039471">
    <property type="entry name" value="CXorf65-like"/>
</dbReference>
<sequence>MFIVVRYGENEQSLFNLNCRTRVLYENIKERCDCDSEDCIDLADENGVLKGFPDRLTENEYGCEFLTSRASYILLQIHFTTTKLYNKKVNPDIVTSGRPSAQRNVVSPRISGISRAKISLSKPLSRGTQGRKSKS</sequence>
<dbReference type="GeneID" id="110235893"/>
<dbReference type="EnsemblMetazoa" id="XM_028658156.1">
    <property type="protein sequence ID" value="XP_028513957.1"/>
    <property type="gene ID" value="LOC110235893"/>
</dbReference>
<dbReference type="RefSeq" id="XP_028513957.1">
    <property type="nucleotide sequence ID" value="XM_028658156.1"/>
</dbReference>
<dbReference type="Proteomes" id="UP000887567">
    <property type="component" value="Unplaced"/>
</dbReference>
<reference evidence="1" key="1">
    <citation type="submission" date="2022-11" db="UniProtKB">
        <authorList>
            <consortium name="EnsemblMetazoa"/>
        </authorList>
    </citation>
    <scope>IDENTIFICATION</scope>
</reference>
<dbReference type="Pfam" id="PF15874">
    <property type="entry name" value="Il2rg"/>
    <property type="match status" value="1"/>
</dbReference>
<evidence type="ECO:0000313" key="2">
    <source>
        <dbReference type="Proteomes" id="UP000887567"/>
    </source>
</evidence>
<accession>A0A913YHG9</accession>